<evidence type="ECO:0000313" key="2">
    <source>
        <dbReference type="EMBL" id="MFB9623152.1"/>
    </source>
</evidence>
<sequence length="121" mass="13230">MATRPLEIVARGWIDVQNRDSPSQATPLPPDTYGTVKWLTLPQDYTFKKGHRIGLVVAGTDSTYSGETGTGANVTIDLARSGVVVPFVLGTPLADVPKDTRTFRGPDRVELPRPEPEFSFF</sequence>
<protein>
    <submittedName>
        <fullName evidence="2">CocE/NonD family hydrolase C-terminal non-catalytic domain-containing protein</fullName>
    </submittedName>
</protein>
<name>A0ABV5RUQ0_9ACTN</name>
<keyword evidence="2" id="KW-0378">Hydrolase</keyword>
<dbReference type="InterPro" id="IPR008979">
    <property type="entry name" value="Galactose-bd-like_sf"/>
</dbReference>
<evidence type="ECO:0000259" key="1">
    <source>
        <dbReference type="Pfam" id="PF08530"/>
    </source>
</evidence>
<dbReference type="InterPro" id="IPR013736">
    <property type="entry name" value="Xaa-Pro_dipept_C"/>
</dbReference>
<dbReference type="RefSeq" id="WP_345002321.1">
    <property type="nucleotide sequence ID" value="NZ_BAAAXV010000011.1"/>
</dbReference>
<organism evidence="2 3">
    <name type="scientific">Nonomuraea helvata</name>
    <dbReference type="NCBI Taxonomy" id="37484"/>
    <lineage>
        <taxon>Bacteria</taxon>
        <taxon>Bacillati</taxon>
        <taxon>Actinomycetota</taxon>
        <taxon>Actinomycetes</taxon>
        <taxon>Streptosporangiales</taxon>
        <taxon>Streptosporangiaceae</taxon>
        <taxon>Nonomuraea</taxon>
    </lineage>
</organism>
<comment type="caution">
    <text evidence="2">The sequence shown here is derived from an EMBL/GenBank/DDBJ whole genome shotgun (WGS) entry which is preliminary data.</text>
</comment>
<proteinExistence type="predicted"/>
<keyword evidence="3" id="KW-1185">Reference proteome</keyword>
<gene>
    <name evidence="2" type="ORF">ACFFSA_08660</name>
</gene>
<dbReference type="EMBL" id="JBHMBW010000004">
    <property type="protein sequence ID" value="MFB9623152.1"/>
    <property type="molecule type" value="Genomic_DNA"/>
</dbReference>
<dbReference type="Proteomes" id="UP001589532">
    <property type="component" value="Unassembled WGS sequence"/>
</dbReference>
<evidence type="ECO:0000313" key="3">
    <source>
        <dbReference type="Proteomes" id="UP001589532"/>
    </source>
</evidence>
<dbReference type="Gene3D" id="2.60.120.260">
    <property type="entry name" value="Galactose-binding domain-like"/>
    <property type="match status" value="1"/>
</dbReference>
<accession>A0ABV5RUQ0</accession>
<dbReference type="GO" id="GO:0016787">
    <property type="term" value="F:hydrolase activity"/>
    <property type="evidence" value="ECO:0007669"/>
    <property type="project" value="UniProtKB-KW"/>
</dbReference>
<reference evidence="2 3" key="1">
    <citation type="submission" date="2024-09" db="EMBL/GenBank/DDBJ databases">
        <authorList>
            <person name="Sun Q."/>
            <person name="Mori K."/>
        </authorList>
    </citation>
    <scope>NUCLEOTIDE SEQUENCE [LARGE SCALE GENOMIC DNA]</scope>
    <source>
        <strain evidence="2 3">JCM 3143</strain>
    </source>
</reference>
<dbReference type="Pfam" id="PF08530">
    <property type="entry name" value="PepX_C"/>
    <property type="match status" value="1"/>
</dbReference>
<dbReference type="SUPFAM" id="SSF49785">
    <property type="entry name" value="Galactose-binding domain-like"/>
    <property type="match status" value="1"/>
</dbReference>
<feature type="domain" description="Xaa-Pro dipeptidyl-peptidase C-terminal" evidence="1">
    <location>
        <begin position="7"/>
        <end position="81"/>
    </location>
</feature>